<proteinExistence type="predicted"/>
<comment type="caution">
    <text evidence="1">The sequence shown here is derived from an EMBL/GenBank/DDBJ whole genome shotgun (WGS) entry which is preliminary data.</text>
</comment>
<accession>A0ACC1QKR9</accession>
<evidence type="ECO:0000313" key="1">
    <source>
        <dbReference type="EMBL" id="KAJ3477455.1"/>
    </source>
</evidence>
<reference evidence="1" key="1">
    <citation type="submission" date="2022-07" db="EMBL/GenBank/DDBJ databases">
        <title>Genome Sequence of Lecanicillium saksenae.</title>
        <authorList>
            <person name="Buettner E."/>
        </authorList>
    </citation>
    <scope>NUCLEOTIDE SEQUENCE</scope>
    <source>
        <strain evidence="1">VT-O1</strain>
    </source>
</reference>
<evidence type="ECO:0000313" key="2">
    <source>
        <dbReference type="Proteomes" id="UP001148737"/>
    </source>
</evidence>
<protein>
    <submittedName>
        <fullName evidence="1">Uncharacterized protein</fullName>
    </submittedName>
</protein>
<name>A0ACC1QKR9_9HYPO</name>
<organism evidence="1 2">
    <name type="scientific">Lecanicillium saksenae</name>
    <dbReference type="NCBI Taxonomy" id="468837"/>
    <lineage>
        <taxon>Eukaryota</taxon>
        <taxon>Fungi</taxon>
        <taxon>Dikarya</taxon>
        <taxon>Ascomycota</taxon>
        <taxon>Pezizomycotina</taxon>
        <taxon>Sordariomycetes</taxon>
        <taxon>Hypocreomycetidae</taxon>
        <taxon>Hypocreales</taxon>
        <taxon>Cordycipitaceae</taxon>
        <taxon>Lecanicillium</taxon>
    </lineage>
</organism>
<dbReference type="EMBL" id="JANAKD010001653">
    <property type="protein sequence ID" value="KAJ3477455.1"/>
    <property type="molecule type" value="Genomic_DNA"/>
</dbReference>
<keyword evidence="2" id="KW-1185">Reference proteome</keyword>
<sequence>MDHEKLTEIDPMPIWTPAASEHGAQRSRSPLAPDAGFDGQPPEGIALRLGPEGYIPDHPGSTVSFGRPASQPMPPQQTFAPPPTAPMTPAPYQQEYGMPDIRTLRQSCQYNLREYLALQQEHRRYGGNVTDQRLRSQTGMVLSDLMNLQVEVRELVRAAQTHRWRKWLMGGVFASFIPLVRRIFKRGTDEESQVASNDTEYAFQRAKNILERIKDGVFGIGRLASIGFFVFAVLYIFQNEVSLRVARTIQKRIKQLSDRIQEGDYTLEERDMKVLEGWRWTILLW</sequence>
<dbReference type="Proteomes" id="UP001148737">
    <property type="component" value="Unassembled WGS sequence"/>
</dbReference>
<gene>
    <name evidence="1" type="ORF">NLG97_g8834</name>
</gene>